<keyword evidence="1" id="KW-0328">Glycosyltransferase</keyword>
<dbReference type="InterPro" id="IPR051199">
    <property type="entry name" value="LPS_LOS_Heptosyltrfase"/>
</dbReference>
<dbReference type="GO" id="GO:0009244">
    <property type="term" value="P:lipopolysaccharide core region biosynthetic process"/>
    <property type="evidence" value="ECO:0007669"/>
    <property type="project" value="TreeGrafter"/>
</dbReference>
<dbReference type="InterPro" id="IPR002201">
    <property type="entry name" value="Glyco_trans_9"/>
</dbReference>
<sequence>MSAAPAHILALRFSALGDVAMTVPVLKRLLEQNPALEITLVSVPFHQPLFENIERLHFYGADIRNDFKGITGLIRLARTLKKDIRFDAVADLHDVLRTKIIRNFLGRVPVAVMDKGRKEKKELTRPGNKKLRPLKTTFQRYADVFTKLGMRVDIGRQRSETRDQASDLSTPKSIGVAPFAKHAAKMYPLNKMEQVVQQLAQDDRNTVFLLGSRAEAPVLEQWAAGHPNIQVVAGHYTFAAELGLIAGMDVMLTMDSANMHLASLYGVPVVSVWGGTHPWLGFYGWGQDPENAIQTDLPCRPSSVFGNKPCPVHGEAGCMQEITPEMITVKIRNILNGNSN</sequence>
<dbReference type="PANTHER" id="PTHR30160">
    <property type="entry name" value="TETRAACYLDISACCHARIDE 4'-KINASE-RELATED"/>
    <property type="match status" value="1"/>
</dbReference>
<dbReference type="Proteomes" id="UP000198757">
    <property type="component" value="Unassembled WGS sequence"/>
</dbReference>
<protein>
    <submittedName>
        <fullName evidence="3">ADP-heptose:LPS heptosyltransferase</fullName>
    </submittedName>
</protein>
<dbReference type="GO" id="GO:0008713">
    <property type="term" value="F:ADP-heptose-lipopolysaccharide heptosyltransferase activity"/>
    <property type="evidence" value="ECO:0007669"/>
    <property type="project" value="TreeGrafter"/>
</dbReference>
<dbReference type="GO" id="GO:0005829">
    <property type="term" value="C:cytosol"/>
    <property type="evidence" value="ECO:0007669"/>
    <property type="project" value="TreeGrafter"/>
</dbReference>
<dbReference type="SUPFAM" id="SSF53756">
    <property type="entry name" value="UDP-Glycosyltransferase/glycogen phosphorylase"/>
    <property type="match status" value="1"/>
</dbReference>
<gene>
    <name evidence="3" type="ORF">SAMN04487894_111134</name>
</gene>
<dbReference type="AlphaFoldDB" id="A0A1G6WHU6"/>
<evidence type="ECO:0000313" key="4">
    <source>
        <dbReference type="Proteomes" id="UP000198757"/>
    </source>
</evidence>
<reference evidence="4" key="1">
    <citation type="submission" date="2016-10" db="EMBL/GenBank/DDBJ databases">
        <authorList>
            <person name="Varghese N."/>
            <person name="Submissions S."/>
        </authorList>
    </citation>
    <scope>NUCLEOTIDE SEQUENCE [LARGE SCALE GENOMIC DNA]</scope>
    <source>
        <strain evidence="4">DSM 25811 / CCM 8410 / LMG 26954 / E90</strain>
    </source>
</reference>
<name>A0A1G6WHU6_NIADE</name>
<accession>A0A1G6WHU6</accession>
<dbReference type="Pfam" id="PF01075">
    <property type="entry name" value="Glyco_transf_9"/>
    <property type="match status" value="1"/>
</dbReference>
<evidence type="ECO:0000256" key="2">
    <source>
        <dbReference type="ARBA" id="ARBA00022679"/>
    </source>
</evidence>
<dbReference type="PANTHER" id="PTHR30160:SF22">
    <property type="entry name" value="LIPOPOLYSACCHARIDE CORE BIOSYNTHESIS PROTEIN"/>
    <property type="match status" value="1"/>
</dbReference>
<keyword evidence="4" id="KW-1185">Reference proteome</keyword>
<proteinExistence type="predicted"/>
<evidence type="ECO:0000256" key="1">
    <source>
        <dbReference type="ARBA" id="ARBA00022676"/>
    </source>
</evidence>
<dbReference type="CDD" id="cd03789">
    <property type="entry name" value="GT9_LPS_heptosyltransferase"/>
    <property type="match status" value="1"/>
</dbReference>
<organism evidence="3 4">
    <name type="scientific">Niabella drilacis (strain DSM 25811 / CCM 8410 / CCUG 62505 / LMG 26954 / E90)</name>
    <dbReference type="NCBI Taxonomy" id="1285928"/>
    <lineage>
        <taxon>Bacteria</taxon>
        <taxon>Pseudomonadati</taxon>
        <taxon>Bacteroidota</taxon>
        <taxon>Chitinophagia</taxon>
        <taxon>Chitinophagales</taxon>
        <taxon>Chitinophagaceae</taxon>
        <taxon>Niabella</taxon>
    </lineage>
</organism>
<dbReference type="EMBL" id="FMZO01000011">
    <property type="protein sequence ID" value="SDD65364.1"/>
    <property type="molecule type" value="Genomic_DNA"/>
</dbReference>
<evidence type="ECO:0000313" key="3">
    <source>
        <dbReference type="EMBL" id="SDD65364.1"/>
    </source>
</evidence>
<keyword evidence="2 3" id="KW-0808">Transferase</keyword>
<dbReference type="STRING" id="1285928.SAMN04487894_111134"/>
<dbReference type="Gene3D" id="3.40.50.2000">
    <property type="entry name" value="Glycogen Phosphorylase B"/>
    <property type="match status" value="2"/>
</dbReference>